<dbReference type="Proteomes" id="UP000006620">
    <property type="component" value="Chromosome"/>
</dbReference>
<gene>
    <name evidence="1" type="ordered locus">KNP414_07618</name>
</gene>
<sequence>MHFLVDYFGNGWYHKDKDYVETWRLIFIPLIHTFYTS</sequence>
<dbReference type="HOGENOM" id="CLU_3346765_0_0_9"/>
<proteinExistence type="predicted"/>
<evidence type="ECO:0000313" key="1">
    <source>
        <dbReference type="EMBL" id="AEI46108.1"/>
    </source>
</evidence>
<name>F8FCL7_PAEMK</name>
<protein>
    <submittedName>
        <fullName evidence="1">Uncharacterized protein</fullName>
    </submittedName>
</protein>
<organism evidence="1 2">
    <name type="scientific">Paenibacillus mucilaginosus (strain KNP414)</name>
    <dbReference type="NCBI Taxonomy" id="1036673"/>
    <lineage>
        <taxon>Bacteria</taxon>
        <taxon>Bacillati</taxon>
        <taxon>Bacillota</taxon>
        <taxon>Bacilli</taxon>
        <taxon>Bacillales</taxon>
        <taxon>Paenibacillaceae</taxon>
        <taxon>Paenibacillus</taxon>
    </lineage>
</organism>
<dbReference type="AlphaFoldDB" id="F8FCL7"/>
<reference evidence="2" key="1">
    <citation type="submission" date="2011-06" db="EMBL/GenBank/DDBJ databases">
        <title>Complete genome sequence of Paenibacillus mucilaginosus KNP414.</title>
        <authorList>
            <person name="Wang J."/>
            <person name="Hu S."/>
            <person name="Hu X."/>
            <person name="Zhang B."/>
            <person name="Dong D."/>
            <person name="Zhang S."/>
            <person name="Zhao K."/>
            <person name="Wu D."/>
        </authorList>
    </citation>
    <scope>NUCLEOTIDE SEQUENCE [LARGE SCALE GENOMIC DNA]</scope>
    <source>
        <strain evidence="2">KNP414</strain>
    </source>
</reference>
<dbReference type="KEGG" id="pms:KNP414_07618"/>
<reference evidence="1 2" key="2">
    <citation type="journal article" date="2013" name="Genome Announc.">
        <title>Genome Sequence of Growth-Improving Paenibacillus mucilaginosus Strain KNP414.</title>
        <authorList>
            <person name="Lu J.J."/>
            <person name="Wang J.F."/>
            <person name="Hu X.F."/>
        </authorList>
    </citation>
    <scope>NUCLEOTIDE SEQUENCE [LARGE SCALE GENOMIC DNA]</scope>
    <source>
        <strain evidence="1 2">KNP414</strain>
    </source>
</reference>
<evidence type="ECO:0000313" key="2">
    <source>
        <dbReference type="Proteomes" id="UP000006620"/>
    </source>
</evidence>
<accession>F8FCL7</accession>
<dbReference type="EMBL" id="CP002869">
    <property type="protein sequence ID" value="AEI46108.1"/>
    <property type="molecule type" value="Genomic_DNA"/>
</dbReference>